<feature type="transmembrane region" description="Helical" evidence="1">
    <location>
        <begin position="195"/>
        <end position="214"/>
    </location>
</feature>
<feature type="transmembrane region" description="Helical" evidence="1">
    <location>
        <begin position="75"/>
        <end position="94"/>
    </location>
</feature>
<keyword evidence="4" id="KW-1185">Reference proteome</keyword>
<sequence>MEVNTSRTLPAPYVFGLTLLCFALIARCYSAFPPAGTNSDGVFIITHLITLLYFFSCWIGGFLKPWEGRRKVMSVFVVLLLTDAYTVNESIRVFESSSTWSAVMLIFICANILAFGFFERWPEWVKYLQCAVLGFTLLLPFYLAFYLLPVYLVSLIGLLAIGLSIVTFSPIFLLWFNFRMVRKLVWPVRSYRLTYLWSGAVAALAVVLYMAAYANDKSKMEHAYTKSNIAVTEELPPWISAAQEAGTGFITAQLLKTDIVYTSPGVQSGFNLWDMPDREFGERRTHDPLFMTAGAFLGTITIPEEDRLKMLNVMFDKRHYTVDRYWTGKDLVTTGVSTTANIWPQYHLAYTENIYTVKNIPKRRWSSSEEAIYTFHLPEGAVVTSLSLWINNHEEKAILTTQAKATEAYSEIVGRQQRDPSVVHWQEGNRVVVRVFPVLQNEERKFKIGITSPLKVQHGKLVYQPVWFEGPAHEDAHYEVKLNMDKWPGELSYPGGFYSDKGKTVGKTGKYDADWELTMRNEATDNAAFSFNGQRYTLLPYQPSYELFVPENYYLDVNNSWSYDDYREIISQLNNKKVWIFHPRKGMMAVKEDNKQSLFNELHDQRFSLFPFYKITNPATALVISASDNISPQLSDLDTSAFRNNLRRFLSHEKIRLYNISNTLSPYLATLKESRSLVYENGTKDQLLAQLRNNSFLRQEEDSNQLIMEDAQIRIARSMDNTQTEGPDHLARLFAYNSILKELGPKVTGEDLSSDTALINAAKAAYVVTPLSSLIVLETQADYDKFKISDDVNSLKNASLKGHGAVPEPHEWALFIIAVAILAYVRFEKLFKRKRSVC</sequence>
<name>A0A1T5NA05_9BACT</name>
<feature type="transmembrane region" description="Helical" evidence="1">
    <location>
        <begin position="130"/>
        <end position="148"/>
    </location>
</feature>
<evidence type="ECO:0000313" key="4">
    <source>
        <dbReference type="Proteomes" id="UP000190166"/>
    </source>
</evidence>
<accession>A0A1T5NA05</accession>
<protein>
    <submittedName>
        <fullName evidence="3">XrtN system VIT domain protein</fullName>
    </submittedName>
</protein>
<dbReference type="Pfam" id="PF08487">
    <property type="entry name" value="VIT"/>
    <property type="match status" value="1"/>
</dbReference>
<feature type="domain" description="VIT" evidence="2">
    <location>
        <begin position="319"/>
        <end position="452"/>
    </location>
</feature>
<feature type="transmembrane region" description="Helical" evidence="1">
    <location>
        <begin position="12"/>
        <end position="32"/>
    </location>
</feature>
<dbReference type="InterPro" id="IPR013694">
    <property type="entry name" value="VIT"/>
</dbReference>
<organism evidence="3 4">
    <name type="scientific">Chitinophaga ginsengisegetis</name>
    <dbReference type="NCBI Taxonomy" id="393003"/>
    <lineage>
        <taxon>Bacteria</taxon>
        <taxon>Pseudomonadati</taxon>
        <taxon>Bacteroidota</taxon>
        <taxon>Chitinophagia</taxon>
        <taxon>Chitinophagales</taxon>
        <taxon>Chitinophagaceae</taxon>
        <taxon>Chitinophaga</taxon>
    </lineage>
</organism>
<dbReference type="STRING" id="393003.SAMN05660461_0885"/>
<keyword evidence="1" id="KW-0472">Membrane</keyword>
<dbReference type="InterPro" id="IPR031005">
    <property type="entry name" value="Sorted_by_XrtN"/>
</dbReference>
<keyword evidence="1" id="KW-0812">Transmembrane</keyword>
<keyword evidence="1" id="KW-1133">Transmembrane helix</keyword>
<dbReference type="Proteomes" id="UP000190166">
    <property type="component" value="Unassembled WGS sequence"/>
</dbReference>
<dbReference type="NCBIfam" id="TIGR04477">
    <property type="entry name" value="sorted_by_XrtN"/>
    <property type="match status" value="1"/>
</dbReference>
<dbReference type="EMBL" id="FUZZ01000001">
    <property type="protein sequence ID" value="SKC97307.1"/>
    <property type="molecule type" value="Genomic_DNA"/>
</dbReference>
<gene>
    <name evidence="3" type="ORF">SAMN05660461_0885</name>
</gene>
<dbReference type="PROSITE" id="PS51468">
    <property type="entry name" value="VIT"/>
    <property type="match status" value="1"/>
</dbReference>
<dbReference type="AlphaFoldDB" id="A0A1T5NA05"/>
<feature type="transmembrane region" description="Helical" evidence="1">
    <location>
        <begin position="44"/>
        <end position="63"/>
    </location>
</feature>
<dbReference type="RefSeq" id="WP_079468190.1">
    <property type="nucleotide sequence ID" value="NZ_FUZZ01000001.1"/>
</dbReference>
<evidence type="ECO:0000313" key="3">
    <source>
        <dbReference type="EMBL" id="SKC97307.1"/>
    </source>
</evidence>
<proteinExistence type="predicted"/>
<reference evidence="3 4" key="1">
    <citation type="submission" date="2017-02" db="EMBL/GenBank/DDBJ databases">
        <authorList>
            <person name="Peterson S.W."/>
        </authorList>
    </citation>
    <scope>NUCLEOTIDE SEQUENCE [LARGE SCALE GENOMIC DNA]</scope>
    <source>
        <strain evidence="3 4">DSM 18108</strain>
    </source>
</reference>
<feature type="transmembrane region" description="Helical" evidence="1">
    <location>
        <begin position="154"/>
        <end position="175"/>
    </location>
</feature>
<feature type="transmembrane region" description="Helical" evidence="1">
    <location>
        <begin position="810"/>
        <end position="827"/>
    </location>
</feature>
<feature type="transmembrane region" description="Helical" evidence="1">
    <location>
        <begin position="100"/>
        <end position="118"/>
    </location>
</feature>
<evidence type="ECO:0000256" key="1">
    <source>
        <dbReference type="SAM" id="Phobius"/>
    </source>
</evidence>
<evidence type="ECO:0000259" key="2">
    <source>
        <dbReference type="PROSITE" id="PS51468"/>
    </source>
</evidence>